<reference evidence="7" key="1">
    <citation type="journal article" date="2023" name="Int. J. Syst. Evol. Microbiol.">
        <title>Sinisalibacter aestuarii sp. nov., isolated from estuarine sediment of the Arakawa River.</title>
        <authorList>
            <person name="Arafat S.T."/>
            <person name="Hirano S."/>
            <person name="Sato A."/>
            <person name="Takeuchi K."/>
            <person name="Yasuda T."/>
            <person name="Terahara T."/>
            <person name="Hamada M."/>
            <person name="Kobayashi T."/>
        </authorList>
    </citation>
    <scope>NUCLEOTIDE SEQUENCE</scope>
    <source>
        <strain evidence="7">B-399</strain>
    </source>
</reference>
<comment type="subcellular location">
    <subcellularLocation>
        <location evidence="1">Membrane</location>
        <topology evidence="1">Multi-pass membrane protein</topology>
    </subcellularLocation>
</comment>
<dbReference type="PANTHER" id="PTHR10846">
    <property type="entry name" value="SODIUM/POTASSIUM/CALCIUM EXCHANGER"/>
    <property type="match status" value="1"/>
</dbReference>
<keyword evidence="8" id="KW-1185">Reference proteome</keyword>
<evidence type="ECO:0000313" key="8">
    <source>
        <dbReference type="Proteomes" id="UP001144205"/>
    </source>
</evidence>
<evidence type="ECO:0000256" key="1">
    <source>
        <dbReference type="ARBA" id="ARBA00004141"/>
    </source>
</evidence>
<dbReference type="EMBL" id="BROH01000006">
    <property type="protein sequence ID" value="GKY88331.1"/>
    <property type="molecule type" value="Genomic_DNA"/>
</dbReference>
<feature type="transmembrane region" description="Helical" evidence="5">
    <location>
        <begin position="76"/>
        <end position="94"/>
    </location>
</feature>
<feature type="domain" description="Sodium/calcium exchanger membrane region" evidence="6">
    <location>
        <begin position="168"/>
        <end position="305"/>
    </location>
</feature>
<feature type="transmembrane region" description="Helical" evidence="5">
    <location>
        <begin position="262"/>
        <end position="282"/>
    </location>
</feature>
<evidence type="ECO:0000313" key="7">
    <source>
        <dbReference type="EMBL" id="GKY88331.1"/>
    </source>
</evidence>
<evidence type="ECO:0000259" key="6">
    <source>
        <dbReference type="Pfam" id="PF01699"/>
    </source>
</evidence>
<dbReference type="NCBIfam" id="TIGR00367">
    <property type="entry name" value="calcium/sodium antiporter"/>
    <property type="match status" value="1"/>
</dbReference>
<accession>A0ABQ5LVN5</accession>
<comment type="caution">
    <text evidence="7">The sequence shown here is derived from an EMBL/GenBank/DDBJ whole genome shotgun (WGS) entry which is preliminary data.</text>
</comment>
<feature type="transmembrane region" description="Helical" evidence="5">
    <location>
        <begin position="106"/>
        <end position="122"/>
    </location>
</feature>
<dbReference type="Proteomes" id="UP001144205">
    <property type="component" value="Unassembled WGS sequence"/>
</dbReference>
<dbReference type="RefSeq" id="WP_281842376.1">
    <property type="nucleotide sequence ID" value="NZ_BROH01000006.1"/>
</dbReference>
<name>A0ABQ5LVN5_9RHOB</name>
<feature type="domain" description="Sodium/calcium exchanger membrane region" evidence="6">
    <location>
        <begin position="2"/>
        <end position="143"/>
    </location>
</feature>
<sequence>MSYLFLAAGLALLVIGGDILVRGAVTLAARLGVSPLLVGLTVVGFGTSTPELVTSLDAAFSGAPGIAIGNVVGSNIANILLILGAAAVIAPVTVETRAFRRDGTALALASLAALAVVLLGSLSRPAGALLLAGLIAYVATAYWLEKRAVPAEASAPEDQQGGLARPALLALLGIAVTILGARLLVGAATELAQAWGVSDTVIGLTVVAVGTSLPELVTALVAAFRRQGDIAFGNVVGSNIYNILGILGVTALVHPLPVPAEIVAFDIWMMLAATGALALATFTGGRVSRAEGTAMLGAYAAYTGWLALAA</sequence>
<keyword evidence="3 5" id="KW-1133">Transmembrane helix</keyword>
<dbReference type="InterPro" id="IPR004837">
    <property type="entry name" value="NaCa_Exmemb"/>
</dbReference>
<keyword evidence="4 5" id="KW-0472">Membrane</keyword>
<evidence type="ECO:0000256" key="3">
    <source>
        <dbReference type="ARBA" id="ARBA00022989"/>
    </source>
</evidence>
<dbReference type="Gene3D" id="1.20.1420.30">
    <property type="entry name" value="NCX, central ion-binding region"/>
    <property type="match status" value="1"/>
</dbReference>
<feature type="transmembrane region" description="Helical" evidence="5">
    <location>
        <begin position="166"/>
        <end position="189"/>
    </location>
</feature>
<feature type="transmembrane region" description="Helical" evidence="5">
    <location>
        <begin position="201"/>
        <end position="224"/>
    </location>
</feature>
<feature type="transmembrane region" description="Helical" evidence="5">
    <location>
        <begin position="128"/>
        <end position="145"/>
    </location>
</feature>
<gene>
    <name evidence="7" type="primary">yrbG_2</name>
    <name evidence="7" type="ORF">STA1M1_22000</name>
</gene>
<proteinExistence type="predicted"/>
<dbReference type="PANTHER" id="PTHR10846:SF8">
    <property type="entry name" value="INNER MEMBRANE PROTEIN YRBG"/>
    <property type="match status" value="1"/>
</dbReference>
<keyword evidence="2 5" id="KW-0812">Transmembrane</keyword>
<feature type="transmembrane region" description="Helical" evidence="5">
    <location>
        <begin position="236"/>
        <end position="256"/>
    </location>
</feature>
<evidence type="ECO:0000256" key="2">
    <source>
        <dbReference type="ARBA" id="ARBA00022692"/>
    </source>
</evidence>
<dbReference type="InterPro" id="IPR044880">
    <property type="entry name" value="NCX_ion-bd_dom_sf"/>
</dbReference>
<dbReference type="InterPro" id="IPR004481">
    <property type="entry name" value="K/Na/Ca-exchanger"/>
</dbReference>
<dbReference type="Gene3D" id="6.10.280.80">
    <property type="entry name" value="NCX, peripheral helical region"/>
    <property type="match status" value="1"/>
</dbReference>
<evidence type="ECO:0000256" key="4">
    <source>
        <dbReference type="ARBA" id="ARBA00023136"/>
    </source>
</evidence>
<organism evidence="7 8">
    <name type="scientific">Sinisalibacter aestuarii</name>
    <dbReference type="NCBI Taxonomy" id="2949426"/>
    <lineage>
        <taxon>Bacteria</taxon>
        <taxon>Pseudomonadati</taxon>
        <taxon>Pseudomonadota</taxon>
        <taxon>Alphaproteobacteria</taxon>
        <taxon>Rhodobacterales</taxon>
        <taxon>Roseobacteraceae</taxon>
        <taxon>Sinisalibacter</taxon>
    </lineage>
</organism>
<evidence type="ECO:0000256" key="5">
    <source>
        <dbReference type="SAM" id="Phobius"/>
    </source>
</evidence>
<protein>
    <submittedName>
        <fullName evidence="7">Sodium:calcium antiporter</fullName>
    </submittedName>
</protein>
<dbReference type="Pfam" id="PF01699">
    <property type="entry name" value="Na_Ca_ex"/>
    <property type="match status" value="2"/>
</dbReference>